<accession>A0A0A9F6B2</accession>
<protein>
    <submittedName>
        <fullName evidence="1">Uncharacterized protein</fullName>
    </submittedName>
</protein>
<organism evidence="1">
    <name type="scientific">Arundo donax</name>
    <name type="common">Giant reed</name>
    <name type="synonym">Donax arundinaceus</name>
    <dbReference type="NCBI Taxonomy" id="35708"/>
    <lineage>
        <taxon>Eukaryota</taxon>
        <taxon>Viridiplantae</taxon>
        <taxon>Streptophyta</taxon>
        <taxon>Embryophyta</taxon>
        <taxon>Tracheophyta</taxon>
        <taxon>Spermatophyta</taxon>
        <taxon>Magnoliopsida</taxon>
        <taxon>Liliopsida</taxon>
        <taxon>Poales</taxon>
        <taxon>Poaceae</taxon>
        <taxon>PACMAD clade</taxon>
        <taxon>Arundinoideae</taxon>
        <taxon>Arundineae</taxon>
        <taxon>Arundo</taxon>
    </lineage>
</organism>
<sequence length="17" mass="2129">MHNMISWQLPGFDQRIR</sequence>
<dbReference type="AlphaFoldDB" id="A0A0A9F6B2"/>
<reference evidence="1" key="2">
    <citation type="journal article" date="2015" name="Data Brief">
        <title>Shoot transcriptome of the giant reed, Arundo donax.</title>
        <authorList>
            <person name="Barrero R.A."/>
            <person name="Guerrero F.D."/>
            <person name="Moolhuijzen P."/>
            <person name="Goolsby J.A."/>
            <person name="Tidwell J."/>
            <person name="Bellgard S.E."/>
            <person name="Bellgard M.I."/>
        </authorList>
    </citation>
    <scope>NUCLEOTIDE SEQUENCE</scope>
    <source>
        <tissue evidence="1">Shoot tissue taken approximately 20 cm above the soil surface</tissue>
    </source>
</reference>
<name>A0A0A9F6B2_ARUDO</name>
<reference evidence="1" key="1">
    <citation type="submission" date="2014-09" db="EMBL/GenBank/DDBJ databases">
        <authorList>
            <person name="Magalhaes I.L.F."/>
            <person name="Oliveira U."/>
            <person name="Santos F.R."/>
            <person name="Vidigal T.H.D.A."/>
            <person name="Brescovit A.D."/>
            <person name="Santos A.J."/>
        </authorList>
    </citation>
    <scope>NUCLEOTIDE SEQUENCE</scope>
    <source>
        <tissue evidence="1">Shoot tissue taken approximately 20 cm above the soil surface</tissue>
    </source>
</reference>
<proteinExistence type="predicted"/>
<evidence type="ECO:0000313" key="1">
    <source>
        <dbReference type="EMBL" id="JAE03823.1"/>
    </source>
</evidence>
<dbReference type="EMBL" id="GBRH01194073">
    <property type="protein sequence ID" value="JAE03823.1"/>
    <property type="molecule type" value="Transcribed_RNA"/>
</dbReference>